<sequence>KSTLLNVLCGELLPVPGPDGQPPGEVYKHRNLRLAYIAQQHMFHLAEFMNSTP</sequence>
<dbReference type="AlphaFoldDB" id="A0A812KY11"/>
<accession>A0A812KY11</accession>
<evidence type="ECO:0000313" key="2">
    <source>
        <dbReference type="Proteomes" id="UP000649617"/>
    </source>
</evidence>
<reference evidence="1" key="1">
    <citation type="submission" date="2021-02" db="EMBL/GenBank/DDBJ databases">
        <authorList>
            <person name="Dougan E. K."/>
            <person name="Rhodes N."/>
            <person name="Thang M."/>
            <person name="Chan C."/>
        </authorList>
    </citation>
    <scope>NUCLEOTIDE SEQUENCE</scope>
</reference>
<dbReference type="EMBL" id="CAJNIZ010004857">
    <property type="protein sequence ID" value="CAE7236662.1"/>
    <property type="molecule type" value="Genomic_DNA"/>
</dbReference>
<name>A0A812KY11_SYMPI</name>
<dbReference type="InterPro" id="IPR027417">
    <property type="entry name" value="P-loop_NTPase"/>
</dbReference>
<feature type="non-terminal residue" evidence="1">
    <location>
        <position position="53"/>
    </location>
</feature>
<feature type="non-terminal residue" evidence="1">
    <location>
        <position position="1"/>
    </location>
</feature>
<evidence type="ECO:0000313" key="1">
    <source>
        <dbReference type="EMBL" id="CAE7236662.1"/>
    </source>
</evidence>
<keyword evidence="2" id="KW-1185">Reference proteome</keyword>
<dbReference type="Gene3D" id="3.40.50.300">
    <property type="entry name" value="P-loop containing nucleotide triphosphate hydrolases"/>
    <property type="match status" value="1"/>
</dbReference>
<organism evidence="1 2">
    <name type="scientific">Symbiodinium pilosum</name>
    <name type="common">Dinoflagellate</name>
    <dbReference type="NCBI Taxonomy" id="2952"/>
    <lineage>
        <taxon>Eukaryota</taxon>
        <taxon>Sar</taxon>
        <taxon>Alveolata</taxon>
        <taxon>Dinophyceae</taxon>
        <taxon>Suessiales</taxon>
        <taxon>Symbiodiniaceae</taxon>
        <taxon>Symbiodinium</taxon>
    </lineage>
</organism>
<proteinExistence type="predicted"/>
<dbReference type="Proteomes" id="UP000649617">
    <property type="component" value="Unassembled WGS sequence"/>
</dbReference>
<protein>
    <submittedName>
        <fullName evidence="1">TEF3 protein</fullName>
    </submittedName>
</protein>
<gene>
    <name evidence="1" type="primary">TEF3</name>
    <name evidence="1" type="ORF">SPIL2461_LOCUS3869</name>
</gene>
<comment type="caution">
    <text evidence="1">The sequence shown here is derived from an EMBL/GenBank/DDBJ whole genome shotgun (WGS) entry which is preliminary data.</text>
</comment>